<dbReference type="InterPro" id="IPR013342">
    <property type="entry name" value="Mandelate_racemase_C"/>
</dbReference>
<keyword evidence="2 5" id="KW-0460">Magnesium</keyword>
<dbReference type="InterPro" id="IPR036849">
    <property type="entry name" value="Enolase-like_C_sf"/>
</dbReference>
<dbReference type="Proteomes" id="UP001597092">
    <property type="component" value="Unassembled WGS sequence"/>
</dbReference>
<keyword evidence="1 5" id="KW-0479">Metal-binding</keyword>
<evidence type="ECO:0000256" key="6">
    <source>
        <dbReference type="SAM" id="MobiDB-lite"/>
    </source>
</evidence>
<dbReference type="CDD" id="cd03320">
    <property type="entry name" value="OSBS"/>
    <property type="match status" value="1"/>
</dbReference>
<dbReference type="Gene3D" id="3.20.20.120">
    <property type="entry name" value="Enolase-like C-terminal domain"/>
    <property type="match status" value="1"/>
</dbReference>
<dbReference type="PANTHER" id="PTHR48073:SF2">
    <property type="entry name" value="O-SUCCINYLBENZOATE SYNTHASE"/>
    <property type="match status" value="1"/>
</dbReference>
<evidence type="ECO:0000256" key="1">
    <source>
        <dbReference type="ARBA" id="ARBA00022723"/>
    </source>
</evidence>
<dbReference type="GO" id="GO:0016854">
    <property type="term" value="F:racemase and epimerase activity"/>
    <property type="evidence" value="ECO:0007669"/>
    <property type="project" value="UniProtKB-ARBA"/>
</dbReference>
<proteinExistence type="inferred from homology"/>
<keyword evidence="3" id="KW-0413">Isomerase</keyword>
<evidence type="ECO:0000313" key="9">
    <source>
        <dbReference type="Proteomes" id="UP001597092"/>
    </source>
</evidence>
<comment type="catalytic activity">
    <reaction evidence="5">
        <text>(1R,6R)-6-hydroxy-2-succinyl-cyclohexa-2,4-diene-1-carboxylate = 2-succinylbenzoate + H2O</text>
        <dbReference type="Rhea" id="RHEA:10196"/>
        <dbReference type="ChEBI" id="CHEBI:15377"/>
        <dbReference type="ChEBI" id="CHEBI:18325"/>
        <dbReference type="ChEBI" id="CHEBI:58689"/>
        <dbReference type="EC" id="4.2.1.113"/>
    </reaction>
</comment>
<dbReference type="GO" id="GO:0000287">
    <property type="term" value="F:magnesium ion binding"/>
    <property type="evidence" value="ECO:0007669"/>
    <property type="project" value="UniProtKB-UniRule"/>
</dbReference>
<comment type="caution">
    <text evidence="8">The sequence shown here is derived from an EMBL/GenBank/DDBJ whole genome shotgun (WGS) entry which is preliminary data.</text>
</comment>
<comment type="pathway">
    <text evidence="5">Quinol/quinone metabolism; menaquinone biosynthesis.</text>
</comment>
<evidence type="ECO:0000256" key="2">
    <source>
        <dbReference type="ARBA" id="ARBA00022842"/>
    </source>
</evidence>
<dbReference type="HAMAP" id="MF_00470">
    <property type="entry name" value="MenC_1"/>
    <property type="match status" value="1"/>
</dbReference>
<dbReference type="SUPFAM" id="SSF51604">
    <property type="entry name" value="Enolase C-terminal domain-like"/>
    <property type="match status" value="1"/>
</dbReference>
<feature type="active site" description="Proton acceptor" evidence="5">
    <location>
        <position position="250"/>
    </location>
</feature>
<gene>
    <name evidence="5" type="primary">menC</name>
    <name evidence="8" type="ORF">ACFSAS_05155</name>
</gene>
<name>A0ABD6DRV8_9EURY</name>
<dbReference type="InterPro" id="IPR013341">
    <property type="entry name" value="Mandelate_racemase_N_dom"/>
</dbReference>
<accession>A0ABD6DRV8</accession>
<keyword evidence="5" id="KW-0474">Menaquinone biosynthesis</keyword>
<evidence type="ECO:0000313" key="8">
    <source>
        <dbReference type="EMBL" id="MFD1684996.1"/>
    </source>
</evidence>
<evidence type="ECO:0000259" key="7">
    <source>
        <dbReference type="SMART" id="SM00922"/>
    </source>
</evidence>
<dbReference type="Pfam" id="PF13378">
    <property type="entry name" value="MR_MLE_C"/>
    <property type="match status" value="1"/>
</dbReference>
<comment type="function">
    <text evidence="5">Converts 2-succinyl-6-hydroxy-2,4-cyclohexadiene-1-carboxylate (SHCHC) to 2-succinylbenzoate (OSB).</text>
</comment>
<feature type="binding site" evidence="5">
    <location>
        <position position="227"/>
    </location>
    <ligand>
        <name>Mg(2+)</name>
        <dbReference type="ChEBI" id="CHEBI:18420"/>
    </ligand>
</feature>
<dbReference type="InterPro" id="IPR029065">
    <property type="entry name" value="Enolase_C-like"/>
</dbReference>
<dbReference type="SMART" id="SM00922">
    <property type="entry name" value="MR_MLE"/>
    <property type="match status" value="1"/>
</dbReference>
<sequence length="347" mass="35581">MQYEPFSLDLRSPLSTAAGAISRRDGFLVRVERGGVVGLGEATPLPGWTESHEDCVAALAAGRRPESILGELDDAGRPSHPAARHGVELPVADAAARAVDESLAAFLADRDPPETVPVNATVGDGSVDATAEATREAVDEGFGAIKVKVGARDPDVDEARLRAVRDAAGDGVELRADANGAWDVGTAIRLIDVAADLDFAYVEQPLGASEVEAHADLRGRGVEIALDESVAALGPERIFDADAADVVVCKPMALGGPIRTLDVARRASQRGVKSVVTTTIDAVVARAGAVHVAAALPDRTACGLATGSMLADDLAPDPAPVEDGRIHVPEGPGLAGDAFAALRDPSG</sequence>
<dbReference type="InterPro" id="IPR029017">
    <property type="entry name" value="Enolase-like_N"/>
</dbReference>
<feature type="binding site" evidence="5">
    <location>
        <position position="203"/>
    </location>
    <ligand>
        <name>Mg(2+)</name>
        <dbReference type="ChEBI" id="CHEBI:18420"/>
    </ligand>
</feature>
<protein>
    <recommendedName>
        <fullName evidence="5">o-succinylbenzoate synthase</fullName>
        <shortName evidence="5">OSB synthase</shortName>
        <shortName evidence="5">OSBS</shortName>
        <ecNumber evidence="5">4.2.1.113</ecNumber>
    </recommendedName>
    <alternativeName>
        <fullName evidence="5">4-(2'-carboxyphenyl)-4-oxybutyric acid synthase</fullName>
    </alternativeName>
    <alternativeName>
        <fullName evidence="5">o-succinylbenzoic acid synthase</fullName>
    </alternativeName>
</protein>
<keyword evidence="9" id="KW-1185">Reference proteome</keyword>
<dbReference type="Pfam" id="PF02746">
    <property type="entry name" value="MR_MLE_N"/>
    <property type="match status" value="1"/>
</dbReference>
<dbReference type="EC" id="4.2.1.113" evidence="5"/>
<dbReference type="Gene3D" id="3.30.390.10">
    <property type="entry name" value="Enolase-like, N-terminal domain"/>
    <property type="match status" value="1"/>
</dbReference>
<feature type="region of interest" description="Disordered" evidence="6">
    <location>
        <begin position="320"/>
        <end position="347"/>
    </location>
</feature>
<evidence type="ECO:0000256" key="5">
    <source>
        <dbReference type="HAMAP-Rule" id="MF_00470"/>
    </source>
</evidence>
<dbReference type="SFLD" id="SFLDS00001">
    <property type="entry name" value="Enolase"/>
    <property type="match status" value="1"/>
</dbReference>
<comment type="similarity">
    <text evidence="5">Belongs to the mandelate racemase/muconate lactonizing enzyme family. MenC type 1 subfamily.</text>
</comment>
<dbReference type="RefSeq" id="WP_390281722.1">
    <property type="nucleotide sequence ID" value="NZ_JBHUDP010000001.1"/>
</dbReference>
<dbReference type="GO" id="GO:0009234">
    <property type="term" value="P:menaquinone biosynthetic process"/>
    <property type="evidence" value="ECO:0007669"/>
    <property type="project" value="UniProtKB-UniRule"/>
</dbReference>
<evidence type="ECO:0000256" key="3">
    <source>
        <dbReference type="ARBA" id="ARBA00023235"/>
    </source>
</evidence>
<dbReference type="PANTHER" id="PTHR48073">
    <property type="entry name" value="O-SUCCINYLBENZOATE SYNTHASE-RELATED"/>
    <property type="match status" value="1"/>
</dbReference>
<dbReference type="SFLD" id="SFLDF00009">
    <property type="entry name" value="o-succinylbenzoate_synthase"/>
    <property type="match status" value="1"/>
</dbReference>
<dbReference type="EMBL" id="JBHUDP010000001">
    <property type="protein sequence ID" value="MFD1684996.1"/>
    <property type="molecule type" value="Genomic_DNA"/>
</dbReference>
<comment type="pathway">
    <text evidence="5">Quinol/quinone metabolism; 1,4-dihydroxy-2-naphthoate biosynthesis; 1,4-dihydroxy-2-naphthoate from chorismate: step 4/7.</text>
</comment>
<feature type="active site" description="Proton donor" evidence="5">
    <location>
        <position position="148"/>
    </location>
</feature>
<dbReference type="SUPFAM" id="SSF54826">
    <property type="entry name" value="Enolase N-terminal domain-like"/>
    <property type="match status" value="1"/>
</dbReference>
<dbReference type="SFLD" id="SFLDG00180">
    <property type="entry name" value="muconate_cycloisomerase"/>
    <property type="match status" value="1"/>
</dbReference>
<keyword evidence="4 5" id="KW-0456">Lyase</keyword>
<reference evidence="8 9" key="1">
    <citation type="journal article" date="2019" name="Int. J. Syst. Evol. Microbiol.">
        <title>The Global Catalogue of Microorganisms (GCM) 10K type strain sequencing project: providing services to taxonomists for standard genome sequencing and annotation.</title>
        <authorList>
            <consortium name="The Broad Institute Genomics Platform"/>
            <consortium name="The Broad Institute Genome Sequencing Center for Infectious Disease"/>
            <person name="Wu L."/>
            <person name="Ma J."/>
        </authorList>
    </citation>
    <scope>NUCLEOTIDE SEQUENCE [LARGE SCALE GENOMIC DNA]</scope>
    <source>
        <strain evidence="8 9">CGMCC 1.10387</strain>
    </source>
</reference>
<organism evidence="8 9">
    <name type="scientific">Halobellus litoreus</name>
    <dbReference type="NCBI Taxonomy" id="755310"/>
    <lineage>
        <taxon>Archaea</taxon>
        <taxon>Methanobacteriati</taxon>
        <taxon>Methanobacteriota</taxon>
        <taxon>Stenosarchaea group</taxon>
        <taxon>Halobacteria</taxon>
        <taxon>Halobacteriales</taxon>
        <taxon>Haloferacaceae</taxon>
        <taxon>Halobellus</taxon>
    </lineage>
</organism>
<evidence type="ECO:0000256" key="4">
    <source>
        <dbReference type="ARBA" id="ARBA00023239"/>
    </source>
</evidence>
<feature type="domain" description="Mandelate racemase/muconate lactonizing enzyme C-terminal" evidence="7">
    <location>
        <begin position="127"/>
        <end position="224"/>
    </location>
</feature>
<feature type="binding site" evidence="5">
    <location>
        <position position="177"/>
    </location>
    <ligand>
        <name>Mg(2+)</name>
        <dbReference type="ChEBI" id="CHEBI:18420"/>
    </ligand>
</feature>
<dbReference type="GO" id="GO:0043748">
    <property type="term" value="F:O-succinylbenzoate synthase activity"/>
    <property type="evidence" value="ECO:0007669"/>
    <property type="project" value="UniProtKB-EC"/>
</dbReference>
<dbReference type="InterPro" id="IPR010196">
    <property type="entry name" value="OSB_synthase_MenC1"/>
</dbReference>
<comment type="cofactor">
    <cofactor evidence="5">
        <name>a divalent metal cation</name>
        <dbReference type="ChEBI" id="CHEBI:60240"/>
    </cofactor>
</comment>
<dbReference type="AlphaFoldDB" id="A0ABD6DRV8"/>